<evidence type="ECO:0000259" key="6">
    <source>
        <dbReference type="Pfam" id="PF00892"/>
    </source>
</evidence>
<keyword evidence="4 5" id="KW-0472">Membrane</keyword>
<feature type="transmembrane region" description="Helical" evidence="5">
    <location>
        <begin position="88"/>
        <end position="107"/>
    </location>
</feature>
<accession>A0AAP2CRE3</accession>
<feature type="transmembrane region" description="Helical" evidence="5">
    <location>
        <begin position="65"/>
        <end position="82"/>
    </location>
</feature>
<dbReference type="EMBL" id="JADQAZ010000002">
    <property type="protein sequence ID" value="MBT0958156.1"/>
    <property type="molecule type" value="Genomic_DNA"/>
</dbReference>
<feature type="transmembrane region" description="Helical" evidence="5">
    <location>
        <begin position="171"/>
        <end position="188"/>
    </location>
</feature>
<feature type="transmembrane region" description="Helical" evidence="5">
    <location>
        <begin position="141"/>
        <end position="159"/>
    </location>
</feature>
<feature type="transmembrane region" description="Helical" evidence="5">
    <location>
        <begin position="228"/>
        <end position="246"/>
    </location>
</feature>
<evidence type="ECO:0000313" key="7">
    <source>
        <dbReference type="EMBL" id="MBT0958156.1"/>
    </source>
</evidence>
<dbReference type="SUPFAM" id="SSF103481">
    <property type="entry name" value="Multidrug resistance efflux transporter EmrE"/>
    <property type="match status" value="2"/>
</dbReference>
<evidence type="ECO:0000313" key="8">
    <source>
        <dbReference type="Proteomes" id="UP001315686"/>
    </source>
</evidence>
<comment type="subcellular location">
    <subcellularLocation>
        <location evidence="1">Membrane</location>
        <topology evidence="1">Multi-pass membrane protein</topology>
    </subcellularLocation>
</comment>
<dbReference type="PANTHER" id="PTHR32322:SF9">
    <property type="entry name" value="AMINO-ACID METABOLITE EFFLUX PUMP-RELATED"/>
    <property type="match status" value="1"/>
</dbReference>
<dbReference type="InterPro" id="IPR050638">
    <property type="entry name" value="AA-Vitamin_Transporters"/>
</dbReference>
<dbReference type="AlphaFoldDB" id="A0AAP2CRE3"/>
<dbReference type="InterPro" id="IPR037185">
    <property type="entry name" value="EmrE-like"/>
</dbReference>
<keyword evidence="2 5" id="KW-0812">Transmembrane</keyword>
<sequence length="280" mass="28001">MRLILLTALTMAAFAANSVLNRMALEASGTGPAAFAALRLVAGAAMLWLLVCLRSGPVLPRLNPRGAGSLALYVLGFSFAYVSLETGAGALILFGGVQITMFAGALMGGERVPAARWAGAALAFGGLAWLLWPSGAAPDPLGAGLMAAAALGWGIYSLIGRGATDPLRETGANFVYAVPLGLIAFAALPDALTAQGALLAVASGALTSGLGYALWYQVLPALGAARGALAQLTVPVIALAGGALFLAEPVTWRFITSAALVLGGVALGLAPQRTSASKGS</sequence>
<dbReference type="InterPro" id="IPR000620">
    <property type="entry name" value="EamA_dom"/>
</dbReference>
<evidence type="ECO:0000256" key="4">
    <source>
        <dbReference type="ARBA" id="ARBA00023136"/>
    </source>
</evidence>
<proteinExistence type="predicted"/>
<feature type="transmembrane region" description="Helical" evidence="5">
    <location>
        <begin position="114"/>
        <end position="135"/>
    </location>
</feature>
<evidence type="ECO:0000256" key="5">
    <source>
        <dbReference type="SAM" id="Phobius"/>
    </source>
</evidence>
<protein>
    <submittedName>
        <fullName evidence="7">DMT family transporter</fullName>
    </submittedName>
</protein>
<feature type="transmembrane region" description="Helical" evidence="5">
    <location>
        <begin position="31"/>
        <end position="53"/>
    </location>
</feature>
<evidence type="ECO:0000256" key="2">
    <source>
        <dbReference type="ARBA" id="ARBA00022692"/>
    </source>
</evidence>
<feature type="transmembrane region" description="Helical" evidence="5">
    <location>
        <begin position="194"/>
        <end position="216"/>
    </location>
</feature>
<keyword evidence="8" id="KW-1185">Reference proteome</keyword>
<evidence type="ECO:0000256" key="1">
    <source>
        <dbReference type="ARBA" id="ARBA00004141"/>
    </source>
</evidence>
<dbReference type="PANTHER" id="PTHR32322">
    <property type="entry name" value="INNER MEMBRANE TRANSPORTER"/>
    <property type="match status" value="1"/>
</dbReference>
<feature type="domain" description="EamA" evidence="6">
    <location>
        <begin position="142"/>
        <end position="267"/>
    </location>
</feature>
<dbReference type="GO" id="GO:0016020">
    <property type="term" value="C:membrane"/>
    <property type="evidence" value="ECO:0007669"/>
    <property type="project" value="UniProtKB-SubCell"/>
</dbReference>
<comment type="caution">
    <text evidence="7">The sequence shown here is derived from an EMBL/GenBank/DDBJ whole genome shotgun (WGS) entry which is preliminary data.</text>
</comment>
<reference evidence="7 8" key="1">
    <citation type="journal article" date="2021" name="Arch. Microbiol.">
        <title>Harenicola maris gen. nov., sp. nov. isolated from the Sea of Japan shallow sediments.</title>
        <authorList>
            <person name="Romanenko L.A."/>
            <person name="Kurilenko V.V."/>
            <person name="Chernysheva N.Y."/>
            <person name="Tekutyeva L.A."/>
            <person name="Velansky P.V."/>
            <person name="Svetashev V.I."/>
            <person name="Isaeva M.P."/>
        </authorList>
    </citation>
    <scope>NUCLEOTIDE SEQUENCE [LARGE SCALE GENOMIC DNA]</scope>
    <source>
        <strain evidence="7 8">KMM 3653</strain>
    </source>
</reference>
<organism evidence="7 8">
    <name type="scientific">Harenicola maris</name>
    <dbReference type="NCBI Taxonomy" id="2841044"/>
    <lineage>
        <taxon>Bacteria</taxon>
        <taxon>Pseudomonadati</taxon>
        <taxon>Pseudomonadota</taxon>
        <taxon>Alphaproteobacteria</taxon>
        <taxon>Rhodobacterales</taxon>
        <taxon>Paracoccaceae</taxon>
        <taxon>Harenicola</taxon>
    </lineage>
</organism>
<name>A0AAP2CRE3_9RHOB</name>
<dbReference type="Pfam" id="PF00892">
    <property type="entry name" value="EamA"/>
    <property type="match status" value="1"/>
</dbReference>
<gene>
    <name evidence="7" type="ORF">IV417_12225</name>
</gene>
<dbReference type="Proteomes" id="UP001315686">
    <property type="component" value="Unassembled WGS sequence"/>
</dbReference>
<evidence type="ECO:0000256" key="3">
    <source>
        <dbReference type="ARBA" id="ARBA00022989"/>
    </source>
</evidence>
<dbReference type="RefSeq" id="WP_327794371.1">
    <property type="nucleotide sequence ID" value="NZ_JADQAZ010000002.1"/>
</dbReference>
<keyword evidence="3 5" id="KW-1133">Transmembrane helix</keyword>
<feature type="transmembrane region" description="Helical" evidence="5">
    <location>
        <begin position="252"/>
        <end position="270"/>
    </location>
</feature>